<proteinExistence type="predicted"/>
<accession>A0ABQ4BVD0</accession>
<keyword evidence="1" id="KW-0472">Membrane</keyword>
<feature type="transmembrane region" description="Helical" evidence="1">
    <location>
        <begin position="94"/>
        <end position="122"/>
    </location>
</feature>
<feature type="transmembrane region" description="Helical" evidence="1">
    <location>
        <begin position="151"/>
        <end position="173"/>
    </location>
</feature>
<keyword evidence="3" id="KW-1185">Reference proteome</keyword>
<comment type="caution">
    <text evidence="2">The sequence shown here is derived from an EMBL/GenBank/DDBJ whole genome shotgun (WGS) entry which is preliminary data.</text>
</comment>
<organism evidence="2 3">
    <name type="scientific">Asanoa iriomotensis</name>
    <dbReference type="NCBI Taxonomy" id="234613"/>
    <lineage>
        <taxon>Bacteria</taxon>
        <taxon>Bacillati</taxon>
        <taxon>Actinomycetota</taxon>
        <taxon>Actinomycetes</taxon>
        <taxon>Micromonosporales</taxon>
        <taxon>Micromonosporaceae</taxon>
        <taxon>Asanoa</taxon>
    </lineage>
</organism>
<sequence>MGTALHAEWTKLRTVAGPYWLVATAAVLTAGLSAATVAAVTCADTGCGLDAPRIALTGVQIGQAVVAVLAVMVVGDEYRTGMIRTTLAAVPSRVAVLAAKGVVVAGATLAAAVPGVLGAWLAGRLIMPGQGFTAAHGYAPLSLTDGPTLRAVAGSVLYLTLVALLSLGLAAAVRDAPTGVGVVLGVLYLAPILAAVVSDPDWERRLRQITPSTAGLSVQHTLDVASLPIGPWPGLGVLALWAAGALLLGGLLLRFRDA</sequence>
<evidence type="ECO:0000313" key="2">
    <source>
        <dbReference type="EMBL" id="GIF54010.1"/>
    </source>
</evidence>
<keyword evidence="1" id="KW-1133">Transmembrane helix</keyword>
<reference evidence="2 3" key="1">
    <citation type="submission" date="2021-01" db="EMBL/GenBank/DDBJ databases">
        <title>Whole genome shotgun sequence of Asanoa iriomotensis NBRC 100142.</title>
        <authorList>
            <person name="Komaki H."/>
            <person name="Tamura T."/>
        </authorList>
    </citation>
    <scope>NUCLEOTIDE SEQUENCE [LARGE SCALE GENOMIC DNA]</scope>
    <source>
        <strain evidence="2 3">NBRC 100142</strain>
    </source>
</reference>
<name>A0ABQ4BVD0_9ACTN</name>
<dbReference type="Proteomes" id="UP000624325">
    <property type="component" value="Unassembled WGS sequence"/>
</dbReference>
<protein>
    <submittedName>
        <fullName evidence="2">ABC transporter</fullName>
    </submittedName>
</protein>
<dbReference type="RefSeq" id="WP_203699736.1">
    <property type="nucleotide sequence ID" value="NZ_BAAALU010000017.1"/>
</dbReference>
<dbReference type="EMBL" id="BONC01000001">
    <property type="protein sequence ID" value="GIF54010.1"/>
    <property type="molecule type" value="Genomic_DNA"/>
</dbReference>
<keyword evidence="1" id="KW-0812">Transmembrane</keyword>
<feature type="transmembrane region" description="Helical" evidence="1">
    <location>
        <begin position="232"/>
        <end position="253"/>
    </location>
</feature>
<evidence type="ECO:0000313" key="3">
    <source>
        <dbReference type="Proteomes" id="UP000624325"/>
    </source>
</evidence>
<gene>
    <name evidence="2" type="ORF">Air01nite_01050</name>
</gene>
<evidence type="ECO:0000256" key="1">
    <source>
        <dbReference type="SAM" id="Phobius"/>
    </source>
</evidence>
<feature type="transmembrane region" description="Helical" evidence="1">
    <location>
        <begin position="54"/>
        <end position="74"/>
    </location>
</feature>
<feature type="transmembrane region" description="Helical" evidence="1">
    <location>
        <begin position="180"/>
        <end position="197"/>
    </location>
</feature>